<dbReference type="EMBL" id="CM051394">
    <property type="protein sequence ID" value="KAJ4728626.1"/>
    <property type="molecule type" value="Genomic_DNA"/>
</dbReference>
<evidence type="ECO:0000313" key="1">
    <source>
        <dbReference type="EMBL" id="KAJ4728626.1"/>
    </source>
</evidence>
<name>A0ACC1YYS8_MELAZ</name>
<sequence>MNMIVEHILGDKEDKSAIADELVAMRLTEDDELEALILILQKSYNISAFKSLRGVGQENSSLQPTRRRPAALNQHFSKPSASGLTYNLLT</sequence>
<gene>
    <name evidence="1" type="ORF">OWV82_001526</name>
</gene>
<protein>
    <submittedName>
        <fullName evidence="1">Uncharacterized protein</fullName>
    </submittedName>
</protein>
<dbReference type="Proteomes" id="UP001164539">
    <property type="component" value="Chromosome 1"/>
</dbReference>
<accession>A0ACC1YYS8</accession>
<keyword evidence="2" id="KW-1185">Reference proteome</keyword>
<evidence type="ECO:0000313" key="2">
    <source>
        <dbReference type="Proteomes" id="UP001164539"/>
    </source>
</evidence>
<proteinExistence type="predicted"/>
<comment type="caution">
    <text evidence="1">The sequence shown here is derived from an EMBL/GenBank/DDBJ whole genome shotgun (WGS) entry which is preliminary data.</text>
</comment>
<reference evidence="1 2" key="1">
    <citation type="journal article" date="2023" name="Science">
        <title>Complex scaffold remodeling in plant triterpene biosynthesis.</title>
        <authorList>
            <person name="De La Pena R."/>
            <person name="Hodgson H."/>
            <person name="Liu J.C."/>
            <person name="Stephenson M.J."/>
            <person name="Martin A.C."/>
            <person name="Owen C."/>
            <person name="Harkess A."/>
            <person name="Leebens-Mack J."/>
            <person name="Jimenez L.E."/>
            <person name="Osbourn A."/>
            <person name="Sattely E.S."/>
        </authorList>
    </citation>
    <scope>NUCLEOTIDE SEQUENCE [LARGE SCALE GENOMIC DNA]</scope>
    <source>
        <strain evidence="2">cv. JPN11</strain>
        <tissue evidence="1">Leaf</tissue>
    </source>
</reference>
<organism evidence="1 2">
    <name type="scientific">Melia azedarach</name>
    <name type="common">Chinaberry tree</name>
    <dbReference type="NCBI Taxonomy" id="155640"/>
    <lineage>
        <taxon>Eukaryota</taxon>
        <taxon>Viridiplantae</taxon>
        <taxon>Streptophyta</taxon>
        <taxon>Embryophyta</taxon>
        <taxon>Tracheophyta</taxon>
        <taxon>Spermatophyta</taxon>
        <taxon>Magnoliopsida</taxon>
        <taxon>eudicotyledons</taxon>
        <taxon>Gunneridae</taxon>
        <taxon>Pentapetalae</taxon>
        <taxon>rosids</taxon>
        <taxon>malvids</taxon>
        <taxon>Sapindales</taxon>
        <taxon>Meliaceae</taxon>
        <taxon>Melia</taxon>
    </lineage>
</organism>